<proteinExistence type="predicted"/>
<evidence type="ECO:0000313" key="2">
    <source>
        <dbReference type="Proteomes" id="UP000805649"/>
    </source>
</evidence>
<accession>A0ACC3YET3</accession>
<organism evidence="1 2">
    <name type="scientific">Colletotrichum truncatum</name>
    <name type="common">Anthracnose fungus</name>
    <name type="synonym">Colletotrichum capsici</name>
    <dbReference type="NCBI Taxonomy" id="5467"/>
    <lineage>
        <taxon>Eukaryota</taxon>
        <taxon>Fungi</taxon>
        <taxon>Dikarya</taxon>
        <taxon>Ascomycota</taxon>
        <taxon>Pezizomycotina</taxon>
        <taxon>Sordariomycetes</taxon>
        <taxon>Hypocreomycetidae</taxon>
        <taxon>Glomerellales</taxon>
        <taxon>Glomerellaceae</taxon>
        <taxon>Colletotrichum</taxon>
        <taxon>Colletotrichum truncatum species complex</taxon>
    </lineage>
</organism>
<dbReference type="EMBL" id="VUJX02000011">
    <property type="protein sequence ID" value="KAL0930393.1"/>
    <property type="molecule type" value="Genomic_DNA"/>
</dbReference>
<name>A0ACC3YET3_COLTU</name>
<sequence>CGRKKKKKKDEKLQSLDGICHLFSLIETLCDVSRKTTLDEDCIKTTKHGVRIGLTDFYTAHDTITKMPRLALHHIAAVALISAGIANLPSLVTAEDLEAEDVPPECAQMCAPIVELTGRCDAMTEQRFGDFGKRWDSHQVSQRTSRNRRYTRKRSAEKGAREKRQESESESDSDSDGEVENSGRPPPVAVAAARQANKECVCGERSFDVVGVLNSCATCIAGNATAIEANEDIKEIIAECGFNGPPPTPSAPATTSAPPVVAPAEPPANTGLTTSLPAMLAPERPSEVTPSASTSSTPPPPPPAIIQTPSGPPVASPTPEVSITPVTVFETPSFRTLPPIVSPNDFPPSRSDVQSDAAARFDGWLFGKVVLVMMAVLLLK</sequence>
<keyword evidence="2" id="KW-1185">Reference proteome</keyword>
<reference evidence="1 2" key="1">
    <citation type="journal article" date="2020" name="Phytopathology">
        <title>Genome Sequence Resources of Colletotrichum truncatum, C. plurivorum, C. musicola, and C. sojae: Four Species Pathogenic to Soybean (Glycine max).</title>
        <authorList>
            <person name="Rogerio F."/>
            <person name="Boufleur T.R."/>
            <person name="Ciampi-Guillardi M."/>
            <person name="Sukno S.A."/>
            <person name="Thon M.R."/>
            <person name="Massola Junior N.S."/>
            <person name="Baroncelli R."/>
        </authorList>
    </citation>
    <scope>NUCLEOTIDE SEQUENCE [LARGE SCALE GENOMIC DNA]</scope>
    <source>
        <strain evidence="1 2">CMES1059</strain>
    </source>
</reference>
<protein>
    <submittedName>
        <fullName evidence="1">Uncharacterized protein</fullName>
    </submittedName>
</protein>
<comment type="caution">
    <text evidence="1">The sequence shown here is derived from an EMBL/GenBank/DDBJ whole genome shotgun (WGS) entry which is preliminary data.</text>
</comment>
<gene>
    <name evidence="1" type="ORF">CTRU02_214468</name>
</gene>
<evidence type="ECO:0000313" key="1">
    <source>
        <dbReference type="EMBL" id="KAL0930393.1"/>
    </source>
</evidence>
<feature type="non-terminal residue" evidence="1">
    <location>
        <position position="1"/>
    </location>
</feature>
<dbReference type="Proteomes" id="UP000805649">
    <property type="component" value="Unassembled WGS sequence"/>
</dbReference>